<sequence length="400" mass="43994">MDALRNLVRNIPDWQRRLDELGGQIDRRQAELAALEAEQPRSVSARSLRNKGSSESLRPRDEGPSHAHVDVDNLLPPPVRAEQGRDALASTPAAPAALPLPPSPESANRLALHRQAREAVVATHSRALVQAKNKRGASSIDYTEGPPPTYRTRSVIIVYYDSYVQGFFDELVRFVSCSRNLMRKARMAARVAQIKRMAELEMPDGDNGGGDDGLPSLRYMSTRRLGPVSAMGRPQPGGSDAADAELGVYETLDRALEFVQSTCEHGAHRFLRDADCEEEINKIRARMAEVLATAEKKMERIQREEPELAKDSGDVGKPRTRRAISVRRDVSVGNKSRAESGKAARVGLEEATALDQEKFLEAVNALEVDSGPDRDESLGTVPPELGLQYPSTRYMRGRAG</sequence>
<gene>
    <name evidence="2" type="ORF">TCAP_04637</name>
</gene>
<evidence type="ECO:0000256" key="1">
    <source>
        <dbReference type="SAM" id="MobiDB-lite"/>
    </source>
</evidence>
<proteinExistence type="predicted"/>
<dbReference type="Proteomes" id="UP000236621">
    <property type="component" value="Unassembled WGS sequence"/>
</dbReference>
<feature type="compositionally biased region" description="Basic and acidic residues" evidence="1">
    <location>
        <begin position="57"/>
        <end position="71"/>
    </location>
</feature>
<keyword evidence="3" id="KW-1185">Reference proteome</keyword>
<feature type="region of interest" description="Disordered" evidence="1">
    <location>
        <begin position="303"/>
        <end position="322"/>
    </location>
</feature>
<reference evidence="2 3" key="1">
    <citation type="submission" date="2017-08" db="EMBL/GenBank/DDBJ databases">
        <title>Harnessing the power of phylogenomics to disentangle the directionality and signatures of interkingdom host jumping in the parasitic fungal genus Tolypocladium.</title>
        <authorList>
            <person name="Quandt C.A."/>
            <person name="Patterson W."/>
            <person name="Spatafora J.W."/>
        </authorList>
    </citation>
    <scope>NUCLEOTIDE SEQUENCE [LARGE SCALE GENOMIC DNA]</scope>
    <source>
        <strain evidence="2 3">CBS 113982</strain>
    </source>
</reference>
<feature type="compositionally biased region" description="Polar residues" evidence="1">
    <location>
        <begin position="41"/>
        <end position="56"/>
    </location>
</feature>
<feature type="region of interest" description="Disordered" evidence="1">
    <location>
        <begin position="368"/>
        <end position="400"/>
    </location>
</feature>
<feature type="region of interest" description="Disordered" evidence="1">
    <location>
        <begin position="35"/>
        <end position="79"/>
    </location>
</feature>
<feature type="compositionally biased region" description="Basic and acidic residues" evidence="1">
    <location>
        <begin position="303"/>
        <end position="317"/>
    </location>
</feature>
<comment type="caution">
    <text evidence="2">The sequence shown here is derived from an EMBL/GenBank/DDBJ whole genome shotgun (WGS) entry which is preliminary data.</text>
</comment>
<accession>A0A2K3QD06</accession>
<organism evidence="2 3">
    <name type="scientific">Tolypocladium capitatum</name>
    <dbReference type="NCBI Taxonomy" id="45235"/>
    <lineage>
        <taxon>Eukaryota</taxon>
        <taxon>Fungi</taxon>
        <taxon>Dikarya</taxon>
        <taxon>Ascomycota</taxon>
        <taxon>Pezizomycotina</taxon>
        <taxon>Sordariomycetes</taxon>
        <taxon>Hypocreomycetidae</taxon>
        <taxon>Hypocreales</taxon>
        <taxon>Ophiocordycipitaceae</taxon>
        <taxon>Tolypocladium</taxon>
    </lineage>
</organism>
<evidence type="ECO:0000313" key="3">
    <source>
        <dbReference type="Proteomes" id="UP000236621"/>
    </source>
</evidence>
<evidence type="ECO:0000313" key="2">
    <source>
        <dbReference type="EMBL" id="PNY25425.1"/>
    </source>
</evidence>
<dbReference type="EMBL" id="NRSZ01000755">
    <property type="protein sequence ID" value="PNY25425.1"/>
    <property type="molecule type" value="Genomic_DNA"/>
</dbReference>
<protein>
    <submittedName>
        <fullName evidence="2">Uncharacterized protein</fullName>
    </submittedName>
</protein>
<dbReference type="AlphaFoldDB" id="A0A2K3QD06"/>
<name>A0A2K3QD06_9HYPO</name>
<dbReference type="OrthoDB" id="3886346at2759"/>